<dbReference type="InterPro" id="IPR032675">
    <property type="entry name" value="LRR_dom_sf"/>
</dbReference>
<reference evidence="3" key="1">
    <citation type="submission" date="2017-01" db="EMBL/GenBank/DDBJ databases">
        <title>Comparative genomics of anhydrobiosis in the tardigrade Hypsibius dujardini.</title>
        <authorList>
            <person name="Yoshida Y."/>
            <person name="Koutsovoulos G."/>
            <person name="Laetsch D."/>
            <person name="Stevens L."/>
            <person name="Kumar S."/>
            <person name="Horikawa D."/>
            <person name="Ishino K."/>
            <person name="Komine S."/>
            <person name="Tomita M."/>
            <person name="Blaxter M."/>
            <person name="Arakawa K."/>
        </authorList>
    </citation>
    <scope>NUCLEOTIDE SEQUENCE [LARGE SCALE GENOMIC DNA]</scope>
    <source>
        <strain evidence="3">Z151</strain>
    </source>
</reference>
<dbReference type="Gene3D" id="3.80.10.10">
    <property type="entry name" value="Ribonuclease Inhibitor"/>
    <property type="match status" value="1"/>
</dbReference>
<dbReference type="SUPFAM" id="SSF52047">
    <property type="entry name" value="RNI-like"/>
    <property type="match status" value="1"/>
</dbReference>
<evidence type="ECO:0000256" key="1">
    <source>
        <dbReference type="SAM" id="SignalP"/>
    </source>
</evidence>
<dbReference type="Proteomes" id="UP000192578">
    <property type="component" value="Unassembled WGS sequence"/>
</dbReference>
<accession>A0A9X6NPW0</accession>
<evidence type="ECO:0000313" key="3">
    <source>
        <dbReference type="Proteomes" id="UP000192578"/>
    </source>
</evidence>
<proteinExistence type="predicted"/>
<evidence type="ECO:0000313" key="2">
    <source>
        <dbReference type="EMBL" id="OWA53724.1"/>
    </source>
</evidence>
<name>A0A9X6NPW0_HYPEX</name>
<feature type="chain" id="PRO_5040725863" evidence="1">
    <location>
        <begin position="23"/>
        <end position="368"/>
    </location>
</feature>
<comment type="caution">
    <text evidence="2">The sequence shown here is derived from an EMBL/GenBank/DDBJ whole genome shotgun (WGS) entry which is preliminary data.</text>
</comment>
<keyword evidence="3" id="KW-1185">Reference proteome</keyword>
<feature type="signal peptide" evidence="1">
    <location>
        <begin position="1"/>
        <end position="22"/>
    </location>
</feature>
<dbReference type="AlphaFoldDB" id="A0A9X6NPW0"/>
<gene>
    <name evidence="2" type="ORF">BV898_18146</name>
</gene>
<keyword evidence="1" id="KW-0732">Signal</keyword>
<organism evidence="2 3">
    <name type="scientific">Hypsibius exemplaris</name>
    <name type="common">Freshwater tardigrade</name>
    <dbReference type="NCBI Taxonomy" id="2072580"/>
    <lineage>
        <taxon>Eukaryota</taxon>
        <taxon>Metazoa</taxon>
        <taxon>Ecdysozoa</taxon>
        <taxon>Tardigrada</taxon>
        <taxon>Eutardigrada</taxon>
        <taxon>Parachela</taxon>
        <taxon>Hypsibioidea</taxon>
        <taxon>Hypsibiidae</taxon>
        <taxon>Hypsibius</taxon>
    </lineage>
</organism>
<protein>
    <submittedName>
        <fullName evidence="2">Uncharacterized protein</fullName>
    </submittedName>
</protein>
<sequence length="368" mass="40083">MGAFWGLLVFFIAVLGMPSCRGEAPVCSVDGDAANKAFICQGNTWPTTDEAVLNVDPTAKSLTLKNIDLKNLGKIRPLPALAELQRLFLRDLRSFGEDGTTRVNLPWDKLKSLNNNRAKLIELEFDRTMVGAIGDKNQHFLQSIPTLETVKFLDSSVTTFGALALEDLNDEAPNNPIKLKHLRIVDDKQLKKFAWESLNVAANTLETLELSGNPELTDVSYTATKALATALSLTKLTKLEVTRNSKLVTFPNAIITAVQNTAATTLQFENNNNQCENCDHQKDFIAWVQAGDHRTLSISCKVAGSDEPRKVGGTAANYFRANPNCNLTATPQPTTTAKPDGNGQDGTAKVATIALFTCLLASCLFKIK</sequence>
<dbReference type="EMBL" id="MTYJ01000341">
    <property type="protein sequence ID" value="OWA53724.1"/>
    <property type="molecule type" value="Genomic_DNA"/>
</dbReference>